<evidence type="ECO:0000313" key="2">
    <source>
        <dbReference type="EMBL" id="AQY21167.1"/>
    </source>
</evidence>
<dbReference type="EMBL" id="CP011859">
    <property type="protein sequence ID" value="AQY21167.1"/>
    <property type="molecule type" value="Genomic_DNA"/>
</dbReference>
<dbReference type="Proteomes" id="UP000189883">
    <property type="component" value="Chromosome"/>
</dbReference>
<reference evidence="2 3" key="2">
    <citation type="submission" date="2015-06" db="EMBL/GenBank/DDBJ databases">
        <title>R. anatipestifer strain HXb2 is the most virulent strain so far, and the genome sequence would help us uncover the pathogenesis.</title>
        <authorList>
            <person name="Hu Q."/>
            <person name="Qi J."/>
            <person name="Bo H."/>
            <person name="Liu G."/>
            <person name="Tao M."/>
            <person name="Ding Y."/>
            <person name="Xue Y."/>
        </authorList>
    </citation>
    <scope>NUCLEOTIDE SEQUENCE [LARGE SCALE GENOMIC DNA]</scope>
    <source>
        <strain evidence="2 3">HXb2</strain>
    </source>
</reference>
<dbReference type="EMBL" id="JN986835">
    <property type="protein sequence ID" value="AFC37704.1"/>
    <property type="molecule type" value="Genomic_DNA"/>
</dbReference>
<name>H9B8U3_RIEAN</name>
<evidence type="ECO:0000313" key="3">
    <source>
        <dbReference type="Proteomes" id="UP000189883"/>
    </source>
</evidence>
<organism evidence="1">
    <name type="scientific">Riemerella anatipestifer</name>
    <name type="common">Moraxella anatipestifer</name>
    <dbReference type="NCBI Taxonomy" id="34085"/>
    <lineage>
        <taxon>Bacteria</taxon>
        <taxon>Pseudomonadati</taxon>
        <taxon>Bacteroidota</taxon>
        <taxon>Flavobacteriia</taxon>
        <taxon>Flavobacteriales</taxon>
        <taxon>Weeksellaceae</taxon>
        <taxon>Riemerella</taxon>
    </lineage>
</organism>
<dbReference type="AlphaFoldDB" id="H9B8U3"/>
<accession>H9B8U3</accession>
<protein>
    <submittedName>
        <fullName evidence="1">Uncharacterized protein</fullName>
    </submittedName>
</protein>
<dbReference type="RefSeq" id="WP_038694047.1">
    <property type="nucleotide sequence ID" value="NZ_CP011859.1"/>
</dbReference>
<sequence>MKNLLLIFFIFLSINIFSQKSEEYKQFIQQLKNDTKTDKNDKSVLKLLNDFYEQALQSEKGELNPDILDRIQKLYADKNSKNLQILNMFLVYQDHITKTAAVGKQPDSKFQVDLMDDLEAEIKNVYGECPVIIDIYKAEALNSNGQAKESAEIISKSLEKFPNSVPLKVYKYLDTKDEKIKQDLIRNHSRHWMVQQFEIK</sequence>
<reference evidence="1" key="1">
    <citation type="journal article" date="2012" name="PLoS ONE">
        <title>Identification of the Genes Involved in Riemerella anatipestifer Biofilm Formation by Random Transposon Mutagenesis.</title>
        <authorList>
            <person name="Hu Q."/>
            <person name="Zhu Y."/>
            <person name="Tu J."/>
            <person name="Yin Y."/>
            <person name="Wang X."/>
            <person name="Han X."/>
            <person name="Ding C."/>
            <person name="Zhang B."/>
            <person name="Yu S."/>
        </authorList>
    </citation>
    <scope>NUCLEOTIDE SEQUENCE</scope>
    <source>
        <strain evidence="1">CH3</strain>
    </source>
</reference>
<gene>
    <name evidence="2" type="ORF">AB406_0203</name>
</gene>
<evidence type="ECO:0000313" key="1">
    <source>
        <dbReference type="EMBL" id="AFC37704.1"/>
    </source>
</evidence>
<proteinExistence type="predicted"/>